<proteinExistence type="predicted"/>
<dbReference type="EMBL" id="JBHUDE010000144">
    <property type="protein sequence ID" value="MFD1609018.1"/>
    <property type="molecule type" value="Genomic_DNA"/>
</dbReference>
<organism evidence="1 2">
    <name type="scientific">Oceanobacillus luteolus</name>
    <dbReference type="NCBI Taxonomy" id="1274358"/>
    <lineage>
        <taxon>Bacteria</taxon>
        <taxon>Bacillati</taxon>
        <taxon>Bacillota</taxon>
        <taxon>Bacilli</taxon>
        <taxon>Bacillales</taxon>
        <taxon>Bacillaceae</taxon>
        <taxon>Oceanobacillus</taxon>
    </lineage>
</organism>
<sequence>MKSRLWAGIFFVLTCLLVAGCTDEGADKEEVEAEVSDEAILAVVEMNVEKLMVKDLDGYMETIHSESPVYETTEETITELFNYTLDIELQNLEIKEQTDKEVIVAYTQRTVETEAGDFQNNETTGEHTLRLDDGQWKIYNSEVIAVNPLPQEEQEMEQETVEMAGEYAAKLESVAKPFDEEEWILSSYKEAEGAATAVYLPEGENLGNYSQIITYDFYEDGNIHSDLAHFIDVFEQSLNDMATVDVEFQRFNATETEVSYQFALNGDPTEPDQEEIGRVFILDDDMYVVRYTKMDSSIENRDEVVDMLREI</sequence>
<protein>
    <recommendedName>
        <fullName evidence="3">DUF4878 domain-containing protein</fullName>
    </recommendedName>
</protein>
<dbReference type="Proteomes" id="UP001597221">
    <property type="component" value="Unassembled WGS sequence"/>
</dbReference>
<dbReference type="SUPFAM" id="SSF54427">
    <property type="entry name" value="NTF2-like"/>
    <property type="match status" value="1"/>
</dbReference>
<evidence type="ECO:0000313" key="2">
    <source>
        <dbReference type="Proteomes" id="UP001597221"/>
    </source>
</evidence>
<dbReference type="InterPro" id="IPR032710">
    <property type="entry name" value="NTF2-like_dom_sf"/>
</dbReference>
<evidence type="ECO:0000313" key="1">
    <source>
        <dbReference type="EMBL" id="MFD1609018.1"/>
    </source>
</evidence>
<accession>A0ABW4HUD3</accession>
<reference evidence="2" key="1">
    <citation type="journal article" date="2019" name="Int. J. Syst. Evol. Microbiol.">
        <title>The Global Catalogue of Microorganisms (GCM) 10K type strain sequencing project: providing services to taxonomists for standard genome sequencing and annotation.</title>
        <authorList>
            <consortium name="The Broad Institute Genomics Platform"/>
            <consortium name="The Broad Institute Genome Sequencing Center for Infectious Disease"/>
            <person name="Wu L."/>
            <person name="Ma J."/>
        </authorList>
    </citation>
    <scope>NUCLEOTIDE SEQUENCE [LARGE SCALE GENOMIC DNA]</scope>
    <source>
        <strain evidence="2">CGMCC 1.12376</strain>
    </source>
</reference>
<evidence type="ECO:0008006" key="3">
    <source>
        <dbReference type="Google" id="ProtNLM"/>
    </source>
</evidence>
<comment type="caution">
    <text evidence="1">The sequence shown here is derived from an EMBL/GenBank/DDBJ whole genome shotgun (WGS) entry which is preliminary data.</text>
</comment>
<name>A0ABW4HUD3_9BACI</name>
<gene>
    <name evidence="1" type="ORF">ACFSBH_15495</name>
</gene>
<dbReference type="PROSITE" id="PS51257">
    <property type="entry name" value="PROKAR_LIPOPROTEIN"/>
    <property type="match status" value="1"/>
</dbReference>
<keyword evidence="2" id="KW-1185">Reference proteome</keyword>